<evidence type="ECO:0000256" key="3">
    <source>
        <dbReference type="ARBA" id="ARBA00024691"/>
    </source>
</evidence>
<dbReference type="GO" id="GO:0032784">
    <property type="term" value="P:regulation of DNA-templated transcription elongation"/>
    <property type="evidence" value="ECO:0007669"/>
    <property type="project" value="InterPro"/>
</dbReference>
<evidence type="ECO:0000256" key="4">
    <source>
        <dbReference type="ARBA" id="ARBA00029865"/>
    </source>
</evidence>
<dbReference type="Gene3D" id="3.30.70.940">
    <property type="entry name" value="NusG, N-terminal domain"/>
    <property type="match status" value="1"/>
</dbReference>
<dbReference type="GO" id="GO:0006357">
    <property type="term" value="P:regulation of transcription by RNA polymerase II"/>
    <property type="evidence" value="ECO:0007669"/>
    <property type="project" value="InterPro"/>
</dbReference>
<reference evidence="7" key="1">
    <citation type="submission" date="2022-07" db="EMBL/GenBank/DDBJ databases">
        <title>Genome Sequence of Agrocybe chaxingu.</title>
        <authorList>
            <person name="Buettner E."/>
        </authorList>
    </citation>
    <scope>NUCLEOTIDE SEQUENCE</scope>
    <source>
        <strain evidence="7">MP-N11</strain>
    </source>
</reference>
<dbReference type="InterPro" id="IPR005100">
    <property type="entry name" value="NGN-domain"/>
</dbReference>
<feature type="domain" description="KOW" evidence="6">
    <location>
        <begin position="309"/>
        <end position="336"/>
    </location>
</feature>
<dbReference type="InterPro" id="IPR014722">
    <property type="entry name" value="Rib_uL2_dom2"/>
</dbReference>
<dbReference type="Pfam" id="PF03439">
    <property type="entry name" value="Spt5-NGN"/>
    <property type="match status" value="1"/>
</dbReference>
<evidence type="ECO:0000313" key="7">
    <source>
        <dbReference type="EMBL" id="KAJ3502642.1"/>
    </source>
</evidence>
<dbReference type="InterPro" id="IPR036735">
    <property type="entry name" value="NGN_dom_sf"/>
</dbReference>
<dbReference type="GO" id="GO:0006368">
    <property type="term" value="P:transcription elongation by RNA polymerase II"/>
    <property type="evidence" value="ECO:0007669"/>
    <property type="project" value="TreeGrafter"/>
</dbReference>
<dbReference type="OrthoDB" id="3057978at2759"/>
<feature type="domain" description="KOW" evidence="6">
    <location>
        <begin position="359"/>
        <end position="386"/>
    </location>
</feature>
<gene>
    <name evidence="7" type="ORF">NLJ89_g8792</name>
</gene>
<evidence type="ECO:0000259" key="6">
    <source>
        <dbReference type="SMART" id="SM00739"/>
    </source>
</evidence>
<dbReference type="GO" id="GO:0032044">
    <property type="term" value="C:DSIF complex"/>
    <property type="evidence" value="ECO:0007669"/>
    <property type="project" value="TreeGrafter"/>
</dbReference>
<comment type="function">
    <text evidence="3">The SPT4-SPT5 complex mediates both activation and inhibition of transcription elongation, and plays a role in pre-mRNA processing. This complex seems to be important for the stability of the RNA polymerase II elongation machinery on the chromatin template but not for the inherent ability of this machinery to translocate down the gene.</text>
</comment>
<sequence>MNNCNALTSNPFLDLEALVDGQGEDEGDEDSLDALLDDDDVEEETGLPHSALAHIYNKETFEECDTWLGLVQRAKQRAQMLSAASGPPHEGDTLWEVRCMPGKEDVIVFQIMKRALHPTMPERLVLSAFSQPCFPGRVFVEAPSRENIRQLAQGITELNGDRVRPVPHENLVSTLKVRSSGSVAPQTWVRIGWSSRDQTFIKGDVALVTKVRPSASLDLWIVPRFHQANLASASLERPPQVLRPHRSSGSTSGFIFSPQGYLILENVDRTSCYAGPSHPSATELELFHECEVLHPNTYSTTFSLVERHLLQVHDRIKVKQGPFIGLTGRIVSIEDEAAQVFISSQDLLKTIYTRDICKDFQCGDSVFVESGKFKGTTGWIVRVSDYSVSIMNMETYVEIEVSVVLVQFHEEWEAHNLRNLASSARSPSETASAITNPNQKYVGKHVQVVGADTFKGSRGVIKDTSFNGYAFVRLDIFNHVQLEKIHLSHLRLCLDDGKHRLLDDPPTHNEGPPADSLPTQLTASTPFSAVDSVSQASPAWNPSSCTPGPPTYHGPADDITPPPEWLKDVKFHTHRVCLLERGMTSSRRLEFKGLSSNGITVRDGTVFRELQLEQVKPFIPTRKDEIVAFFGEGDLFGSLFKIKTYGAEHCIVRDYSAKSSRHEILYTLPTLFLVEVLPPSRSISVVYR</sequence>
<evidence type="ECO:0000313" key="8">
    <source>
        <dbReference type="Proteomes" id="UP001148786"/>
    </source>
</evidence>
<dbReference type="PANTHER" id="PTHR11125">
    <property type="entry name" value="SUPPRESSOR OF TY 5"/>
    <property type="match status" value="1"/>
</dbReference>
<evidence type="ECO:0000256" key="5">
    <source>
        <dbReference type="ARBA" id="ARBA00031006"/>
    </source>
</evidence>
<comment type="caution">
    <text evidence="7">The sequence shown here is derived from an EMBL/GenBank/DDBJ whole genome shotgun (WGS) entry which is preliminary data.</text>
</comment>
<comment type="similarity">
    <text evidence="1">Belongs to the SPT5 family.</text>
</comment>
<evidence type="ECO:0000256" key="2">
    <source>
        <dbReference type="ARBA" id="ARBA00023163"/>
    </source>
</evidence>
<protein>
    <recommendedName>
        <fullName evidence="4">Chromatin elongation factor SPT5</fullName>
    </recommendedName>
    <alternativeName>
        <fullName evidence="5">Chromatin elongation factor spt5</fullName>
    </alternativeName>
</protein>
<evidence type="ECO:0000256" key="1">
    <source>
        <dbReference type="ARBA" id="ARBA00006956"/>
    </source>
</evidence>
<proteinExistence type="inferred from homology"/>
<keyword evidence="2" id="KW-0804">Transcription</keyword>
<organism evidence="7 8">
    <name type="scientific">Agrocybe chaxingu</name>
    <dbReference type="NCBI Taxonomy" id="84603"/>
    <lineage>
        <taxon>Eukaryota</taxon>
        <taxon>Fungi</taxon>
        <taxon>Dikarya</taxon>
        <taxon>Basidiomycota</taxon>
        <taxon>Agaricomycotina</taxon>
        <taxon>Agaricomycetes</taxon>
        <taxon>Agaricomycetidae</taxon>
        <taxon>Agaricales</taxon>
        <taxon>Agaricineae</taxon>
        <taxon>Strophariaceae</taxon>
        <taxon>Agrocybe</taxon>
    </lineage>
</organism>
<dbReference type="EMBL" id="JANKHO010001252">
    <property type="protein sequence ID" value="KAJ3502642.1"/>
    <property type="molecule type" value="Genomic_DNA"/>
</dbReference>
<dbReference type="AlphaFoldDB" id="A0A9W8JUM8"/>
<dbReference type="SUPFAM" id="SSF50104">
    <property type="entry name" value="Translation proteins SH3-like domain"/>
    <property type="match status" value="1"/>
</dbReference>
<dbReference type="Proteomes" id="UP001148786">
    <property type="component" value="Unassembled WGS sequence"/>
</dbReference>
<dbReference type="SMART" id="SM00739">
    <property type="entry name" value="KOW"/>
    <property type="match status" value="2"/>
</dbReference>
<dbReference type="InterPro" id="IPR008991">
    <property type="entry name" value="Translation_prot_SH3-like_sf"/>
</dbReference>
<dbReference type="InterPro" id="IPR039659">
    <property type="entry name" value="SPT5"/>
</dbReference>
<keyword evidence="8" id="KW-1185">Reference proteome</keyword>
<accession>A0A9W8JUM8</accession>
<name>A0A9W8JUM8_9AGAR</name>
<dbReference type="GO" id="GO:0003729">
    <property type="term" value="F:mRNA binding"/>
    <property type="evidence" value="ECO:0007669"/>
    <property type="project" value="TreeGrafter"/>
</dbReference>
<dbReference type="PANTHER" id="PTHR11125:SF7">
    <property type="entry name" value="TRANSCRIPTION ELONGATION FACTOR SPT5"/>
    <property type="match status" value="1"/>
</dbReference>
<dbReference type="Gene3D" id="2.30.30.30">
    <property type="match status" value="1"/>
</dbReference>
<dbReference type="InterPro" id="IPR005824">
    <property type="entry name" value="KOW"/>
</dbReference>